<evidence type="ECO:0000313" key="2">
    <source>
        <dbReference type="EMBL" id="JAH87429.1"/>
    </source>
</evidence>
<keyword evidence="1" id="KW-0812">Transmembrane</keyword>
<protein>
    <submittedName>
        <fullName evidence="2">Uncharacterized protein</fullName>
    </submittedName>
</protein>
<dbReference type="AlphaFoldDB" id="A0A0E9WAL2"/>
<reference evidence="2" key="1">
    <citation type="submission" date="2014-11" db="EMBL/GenBank/DDBJ databases">
        <authorList>
            <person name="Amaro Gonzalez C."/>
        </authorList>
    </citation>
    <scope>NUCLEOTIDE SEQUENCE</scope>
</reference>
<accession>A0A0E9WAL2</accession>
<keyword evidence="1" id="KW-1133">Transmembrane helix</keyword>
<proteinExistence type="predicted"/>
<organism evidence="2">
    <name type="scientific">Anguilla anguilla</name>
    <name type="common">European freshwater eel</name>
    <name type="synonym">Muraena anguilla</name>
    <dbReference type="NCBI Taxonomy" id="7936"/>
    <lineage>
        <taxon>Eukaryota</taxon>
        <taxon>Metazoa</taxon>
        <taxon>Chordata</taxon>
        <taxon>Craniata</taxon>
        <taxon>Vertebrata</taxon>
        <taxon>Euteleostomi</taxon>
        <taxon>Actinopterygii</taxon>
        <taxon>Neopterygii</taxon>
        <taxon>Teleostei</taxon>
        <taxon>Anguilliformes</taxon>
        <taxon>Anguillidae</taxon>
        <taxon>Anguilla</taxon>
    </lineage>
</organism>
<evidence type="ECO:0000256" key="1">
    <source>
        <dbReference type="SAM" id="Phobius"/>
    </source>
</evidence>
<dbReference type="EMBL" id="GBXM01021148">
    <property type="protein sequence ID" value="JAH87429.1"/>
    <property type="molecule type" value="Transcribed_RNA"/>
</dbReference>
<reference evidence="2" key="2">
    <citation type="journal article" date="2015" name="Fish Shellfish Immunol.">
        <title>Early steps in the European eel (Anguilla anguilla)-Vibrio vulnificus interaction in the gills: Role of the RtxA13 toxin.</title>
        <authorList>
            <person name="Callol A."/>
            <person name="Pajuelo D."/>
            <person name="Ebbesson L."/>
            <person name="Teles M."/>
            <person name="MacKenzie S."/>
            <person name="Amaro C."/>
        </authorList>
    </citation>
    <scope>NUCLEOTIDE SEQUENCE</scope>
</reference>
<sequence length="49" mass="5714">MPSFISFAVSILGVIPCILLKLNLVYYFFIFKILFIYSVYLLFVVNAFL</sequence>
<name>A0A0E9WAL2_ANGAN</name>
<feature type="transmembrane region" description="Helical" evidence="1">
    <location>
        <begin position="26"/>
        <end position="48"/>
    </location>
</feature>
<keyword evidence="1" id="KW-0472">Membrane</keyword>